<accession>A0ABT4S6A6</accession>
<dbReference type="Gene3D" id="3.90.76.10">
    <property type="entry name" value="Dipeptide-binding Protein, Domain 1"/>
    <property type="match status" value="1"/>
</dbReference>
<dbReference type="RefSeq" id="WP_270153240.1">
    <property type="nucleotide sequence ID" value="NZ_JAPNNL010000007.1"/>
</dbReference>
<gene>
    <name evidence="3" type="ORF">OUY22_03515</name>
</gene>
<dbReference type="EMBL" id="JAPNNL010000007">
    <property type="protein sequence ID" value="MDA0632471.1"/>
    <property type="molecule type" value="Genomic_DNA"/>
</dbReference>
<feature type="signal peptide" evidence="1">
    <location>
        <begin position="1"/>
        <end position="25"/>
    </location>
</feature>
<dbReference type="InterPro" id="IPR000914">
    <property type="entry name" value="SBP_5_dom"/>
</dbReference>
<dbReference type="Gene3D" id="3.10.105.10">
    <property type="entry name" value="Dipeptide-binding Protein, Domain 3"/>
    <property type="match status" value="1"/>
</dbReference>
<dbReference type="CDD" id="cd08501">
    <property type="entry name" value="PBP2_Lpqw"/>
    <property type="match status" value="1"/>
</dbReference>
<protein>
    <submittedName>
        <fullName evidence="3">ABC transporter family substrate-binding protein</fullName>
    </submittedName>
</protein>
<dbReference type="PANTHER" id="PTHR30290:SF65">
    <property type="entry name" value="MONOACYL PHOSPHATIDYLINOSITOL TETRAMANNOSIDE-BINDING PROTEIN LPQW-RELATED"/>
    <property type="match status" value="1"/>
</dbReference>
<dbReference type="Gene3D" id="3.40.190.10">
    <property type="entry name" value="Periplasmic binding protein-like II"/>
    <property type="match status" value="1"/>
</dbReference>
<organism evidence="3 4">
    <name type="scientific">Nonomuraea corallina</name>
    <dbReference type="NCBI Taxonomy" id="2989783"/>
    <lineage>
        <taxon>Bacteria</taxon>
        <taxon>Bacillati</taxon>
        <taxon>Actinomycetota</taxon>
        <taxon>Actinomycetes</taxon>
        <taxon>Streptosporangiales</taxon>
        <taxon>Streptosporangiaceae</taxon>
        <taxon>Nonomuraea</taxon>
    </lineage>
</organism>
<keyword evidence="4" id="KW-1185">Reference proteome</keyword>
<name>A0ABT4S6A6_9ACTN</name>
<keyword evidence="1" id="KW-0732">Signal</keyword>
<dbReference type="Proteomes" id="UP001144036">
    <property type="component" value="Unassembled WGS sequence"/>
</dbReference>
<dbReference type="PANTHER" id="PTHR30290">
    <property type="entry name" value="PERIPLASMIC BINDING COMPONENT OF ABC TRANSPORTER"/>
    <property type="match status" value="1"/>
</dbReference>
<feature type="domain" description="Solute-binding protein family 5" evidence="2">
    <location>
        <begin position="120"/>
        <end position="476"/>
    </location>
</feature>
<evidence type="ECO:0000259" key="2">
    <source>
        <dbReference type="Pfam" id="PF00496"/>
    </source>
</evidence>
<evidence type="ECO:0000256" key="1">
    <source>
        <dbReference type="SAM" id="SignalP"/>
    </source>
</evidence>
<dbReference type="SUPFAM" id="SSF53850">
    <property type="entry name" value="Periplasmic binding protein-like II"/>
    <property type="match status" value="1"/>
</dbReference>
<dbReference type="Pfam" id="PF00496">
    <property type="entry name" value="SBP_bac_5"/>
    <property type="match status" value="1"/>
</dbReference>
<dbReference type="InterPro" id="IPR039424">
    <property type="entry name" value="SBP_5"/>
</dbReference>
<comment type="caution">
    <text evidence="3">The sequence shown here is derived from an EMBL/GenBank/DDBJ whole genome shotgun (WGS) entry which is preliminary data.</text>
</comment>
<reference evidence="3" key="1">
    <citation type="submission" date="2022-11" db="EMBL/GenBank/DDBJ databases">
        <title>Nonomuraea corallina sp. nov., a new species of the genus Nonomuraea isolated from sea side sediment in Thai sea.</title>
        <authorList>
            <person name="Ngamcharungchit C."/>
            <person name="Matsumoto A."/>
            <person name="Suriyachadkun C."/>
            <person name="Panbangred W."/>
            <person name="Inahashi Y."/>
            <person name="Intra B."/>
        </authorList>
    </citation>
    <scope>NUCLEOTIDE SEQUENCE</scope>
    <source>
        <strain evidence="3">MCN248</strain>
    </source>
</reference>
<feature type="chain" id="PRO_5046704213" evidence="1">
    <location>
        <begin position="26"/>
        <end position="562"/>
    </location>
</feature>
<sequence>MKTPLTGARLAVAAALALSPVGCGARGPDTGAGQGDDTVKASDLNLQPRDKIAEGGTLRWGINEFPSQWNRNHIDGNLAMAAVVSNALLPSVFVSDGQARLSVNRDYVLDARITDRRPRQVVTYTLNPKARWSDGKPITWADYRAQWEVMRGGDSAFRIVSATGYQDIAAVERGAGEQEVVVTFTRPFGDWQSLFSPLLPAAVNEDAKAFDSAWLNAIPVTAGPFKVGRLDHTAKTITLVRDPAWWGDRAKLDRIVYRAADQDSLTGMFGNGELDVADIGPSAPDYARARSATGAQVRLAAGPDFRHFTFNGSGEKLRDVRVRQALQLGIDRAAIARSDLQGLDWPAAPLNNHFFMPTQEGYHDNAGAFGGHDPRRAQRLLDEAGWKLDGDVRVKNGQPLTLRFVVPAGSQAGKSEGELAQSMLAKIGVKLTIQAVPSDDFFTKYVIPGNFDIAPFAYIGTPFPLSSSYGAYVNSPDGKTWNANLGRSGSEAIDAALNRAVAELDPVQARAALNAADRLLWEQANVLPLYQRPQVVAVKDTLANIGARGFHDLRYQDIGFLR</sequence>
<evidence type="ECO:0000313" key="3">
    <source>
        <dbReference type="EMBL" id="MDA0632471.1"/>
    </source>
</evidence>
<proteinExistence type="predicted"/>
<evidence type="ECO:0000313" key="4">
    <source>
        <dbReference type="Proteomes" id="UP001144036"/>
    </source>
</evidence>